<dbReference type="AlphaFoldDB" id="A0A369KAB9"/>
<protein>
    <submittedName>
        <fullName evidence="2">Uncharacterized protein</fullName>
    </submittedName>
</protein>
<feature type="compositionally biased region" description="Basic and acidic residues" evidence="1">
    <location>
        <begin position="43"/>
        <end position="62"/>
    </location>
</feature>
<dbReference type="InParanoid" id="A0A369KAB9"/>
<comment type="caution">
    <text evidence="2">The sequence shown here is derived from an EMBL/GenBank/DDBJ whole genome shotgun (WGS) entry which is preliminary data.</text>
</comment>
<dbReference type="EMBL" id="LUEZ02000013">
    <property type="protein sequence ID" value="RDB27866.1"/>
    <property type="molecule type" value="Genomic_DNA"/>
</dbReference>
<name>A0A369KAB9_HYPMA</name>
<evidence type="ECO:0000313" key="2">
    <source>
        <dbReference type="EMBL" id="RDB27866.1"/>
    </source>
</evidence>
<gene>
    <name evidence="2" type="ORF">Hypma_002087</name>
</gene>
<organism evidence="2 3">
    <name type="scientific">Hypsizygus marmoreus</name>
    <name type="common">White beech mushroom</name>
    <name type="synonym">Agaricus marmoreus</name>
    <dbReference type="NCBI Taxonomy" id="39966"/>
    <lineage>
        <taxon>Eukaryota</taxon>
        <taxon>Fungi</taxon>
        <taxon>Dikarya</taxon>
        <taxon>Basidiomycota</taxon>
        <taxon>Agaricomycotina</taxon>
        <taxon>Agaricomycetes</taxon>
        <taxon>Agaricomycetidae</taxon>
        <taxon>Agaricales</taxon>
        <taxon>Tricholomatineae</taxon>
        <taxon>Lyophyllaceae</taxon>
        <taxon>Hypsizygus</taxon>
    </lineage>
</organism>
<evidence type="ECO:0000256" key="1">
    <source>
        <dbReference type="SAM" id="MobiDB-lite"/>
    </source>
</evidence>
<feature type="compositionally biased region" description="Basic and acidic residues" evidence="1">
    <location>
        <begin position="25"/>
        <end position="34"/>
    </location>
</feature>
<proteinExistence type="predicted"/>
<reference evidence="2" key="1">
    <citation type="submission" date="2018-04" db="EMBL/GenBank/DDBJ databases">
        <title>Whole genome sequencing of Hypsizygus marmoreus.</title>
        <authorList>
            <person name="Choi I.-G."/>
            <person name="Min B."/>
            <person name="Kim J.-G."/>
            <person name="Kim S."/>
            <person name="Oh Y.-L."/>
            <person name="Kong W.-S."/>
            <person name="Park H."/>
            <person name="Jeong J."/>
            <person name="Song E.-S."/>
        </authorList>
    </citation>
    <scope>NUCLEOTIDE SEQUENCE [LARGE SCALE GENOMIC DNA]</scope>
    <source>
        <strain evidence="2">51987-8</strain>
    </source>
</reference>
<dbReference type="Proteomes" id="UP000076154">
    <property type="component" value="Unassembled WGS sequence"/>
</dbReference>
<evidence type="ECO:0000313" key="3">
    <source>
        <dbReference type="Proteomes" id="UP000076154"/>
    </source>
</evidence>
<feature type="region of interest" description="Disordered" evidence="1">
    <location>
        <begin position="21"/>
        <end position="89"/>
    </location>
</feature>
<accession>A0A369KAB9</accession>
<sequence>MGLRRRGQNVEVVVKLVKVELPASHAEKSRRTPDEGSTQGLHVDVRDEAGGDTEGCREDLQVWKEGGAITRGQSSRGSTEERSSVSDCTVGWQERNCNSVESATHMSSPMDIVVRTG</sequence>
<keyword evidence="3" id="KW-1185">Reference proteome</keyword>